<evidence type="ECO:0000256" key="1">
    <source>
        <dbReference type="SAM" id="MobiDB-lite"/>
    </source>
</evidence>
<gene>
    <name evidence="2" type="ORF">Fuma_03975</name>
</gene>
<sequence>MSQAMKDRCIPLVALLLGVAVVYAFGAWQHRVQAAAEAEVRDKFEALDAVEQERLLNRADGMNSNRETSPEQFDRLQDIHASLQADPKLQDKLKRLHAWWLTLDVDDKNKLKPSGNEFVEDWVDRVEEVYFETRNKPGQFVIKFRSRSPFAGRHELFRTDERVFQQFLDEVLPEDQRPQELKTQLAGLSGADQGSERALAIMIWLQKKLALGFGRSDENPVDNSLVSRIESAVSDTLILSSDRERFDQFRTEFTSGESPDRSGGWQRMWPRILAMTVLHQAMDYYYSLFRIKHLSGQRDVLIAMFDELDRSEQVELMSRDAREAEKNLERRLIEQTSAKDPAVAAIAEDLQNIRDNYRQMFSGRSRNRGRPGSGPPRGGRPGEERRDGRSEPRRDGSPRNESGGRERGSDNRDRNPGQRGGDDR</sequence>
<dbReference type="RefSeq" id="WP_077025666.1">
    <property type="nucleotide sequence ID" value="NZ_CP017641.1"/>
</dbReference>
<feature type="compositionally biased region" description="Basic and acidic residues" evidence="1">
    <location>
        <begin position="380"/>
        <end position="424"/>
    </location>
</feature>
<reference evidence="2 3" key="1">
    <citation type="journal article" date="2016" name="Front. Microbiol.">
        <title>Fuerstia marisgermanicae gen. nov., sp. nov., an Unusual Member of the Phylum Planctomycetes from the German Wadden Sea.</title>
        <authorList>
            <person name="Kohn T."/>
            <person name="Heuer A."/>
            <person name="Jogler M."/>
            <person name="Vollmers J."/>
            <person name="Boedeker C."/>
            <person name="Bunk B."/>
            <person name="Rast P."/>
            <person name="Borchert D."/>
            <person name="Glockner I."/>
            <person name="Freese H.M."/>
            <person name="Klenk H.P."/>
            <person name="Overmann J."/>
            <person name="Kaster A.K."/>
            <person name="Rohde M."/>
            <person name="Wiegand S."/>
            <person name="Jogler C."/>
        </authorList>
    </citation>
    <scope>NUCLEOTIDE SEQUENCE [LARGE SCALE GENOMIC DNA]</scope>
    <source>
        <strain evidence="2 3">NH11</strain>
    </source>
</reference>
<protein>
    <submittedName>
        <fullName evidence="2">Uncharacterized protein</fullName>
    </submittedName>
</protein>
<evidence type="ECO:0000313" key="3">
    <source>
        <dbReference type="Proteomes" id="UP000187735"/>
    </source>
</evidence>
<dbReference type="AlphaFoldDB" id="A0A1P8WJW6"/>
<dbReference type="Proteomes" id="UP000187735">
    <property type="component" value="Chromosome"/>
</dbReference>
<name>A0A1P8WJW6_9PLAN</name>
<feature type="region of interest" description="Disordered" evidence="1">
    <location>
        <begin position="360"/>
        <end position="424"/>
    </location>
</feature>
<dbReference type="EMBL" id="CP017641">
    <property type="protein sequence ID" value="APZ94347.1"/>
    <property type="molecule type" value="Genomic_DNA"/>
</dbReference>
<proteinExistence type="predicted"/>
<dbReference type="KEGG" id="fmr:Fuma_03975"/>
<organism evidence="2 3">
    <name type="scientific">Fuerstiella marisgermanici</name>
    <dbReference type="NCBI Taxonomy" id="1891926"/>
    <lineage>
        <taxon>Bacteria</taxon>
        <taxon>Pseudomonadati</taxon>
        <taxon>Planctomycetota</taxon>
        <taxon>Planctomycetia</taxon>
        <taxon>Planctomycetales</taxon>
        <taxon>Planctomycetaceae</taxon>
        <taxon>Fuerstiella</taxon>
    </lineage>
</organism>
<evidence type="ECO:0000313" key="2">
    <source>
        <dbReference type="EMBL" id="APZ94347.1"/>
    </source>
</evidence>
<accession>A0A1P8WJW6</accession>
<dbReference type="STRING" id="1891926.Fuma_03975"/>
<keyword evidence="3" id="KW-1185">Reference proteome</keyword>